<feature type="domain" description="DUF5060" evidence="2">
    <location>
        <begin position="9"/>
        <end position="71"/>
    </location>
</feature>
<gene>
    <name evidence="3" type="ORF">GZH47_25195</name>
</gene>
<dbReference type="InterPro" id="IPR032260">
    <property type="entry name" value="DUF5060"/>
</dbReference>
<dbReference type="Gene3D" id="3.20.20.80">
    <property type="entry name" value="Glycosidases"/>
    <property type="match status" value="1"/>
</dbReference>
<dbReference type="Gene3D" id="2.60.40.10">
    <property type="entry name" value="Immunoglobulins"/>
    <property type="match status" value="1"/>
</dbReference>
<keyword evidence="4" id="KW-1185">Reference proteome</keyword>
<dbReference type="Pfam" id="PF13204">
    <property type="entry name" value="Apiosidase"/>
    <property type="match status" value="1"/>
</dbReference>
<evidence type="ECO:0000259" key="1">
    <source>
        <dbReference type="Pfam" id="PF13204"/>
    </source>
</evidence>
<dbReference type="Proteomes" id="UP000479114">
    <property type="component" value="Chromosome"/>
</dbReference>
<organism evidence="3 4">
    <name type="scientific">Paenibacillus rhizovicinus</name>
    <dbReference type="NCBI Taxonomy" id="2704463"/>
    <lineage>
        <taxon>Bacteria</taxon>
        <taxon>Bacillati</taxon>
        <taxon>Bacillota</taxon>
        <taxon>Bacilli</taxon>
        <taxon>Bacillales</taxon>
        <taxon>Paenibacillaceae</taxon>
        <taxon>Paenibacillus</taxon>
    </lineage>
</organism>
<dbReference type="InterPro" id="IPR013783">
    <property type="entry name" value="Ig-like_fold"/>
</dbReference>
<dbReference type="InterPro" id="IPR025277">
    <property type="entry name" value="Apiosidase-like_cat_dom"/>
</dbReference>
<evidence type="ECO:0000313" key="4">
    <source>
        <dbReference type="Proteomes" id="UP000479114"/>
    </source>
</evidence>
<reference evidence="3 4" key="1">
    <citation type="submission" date="2020-02" db="EMBL/GenBank/DDBJ databases">
        <title>Paenibacillus sp. nov., isolated from rhizosphere soil of tomato.</title>
        <authorList>
            <person name="Weon H.-Y."/>
            <person name="Lee S.A."/>
        </authorList>
    </citation>
    <scope>NUCLEOTIDE SEQUENCE [LARGE SCALE GENOMIC DNA]</scope>
    <source>
        <strain evidence="3 4">14171R-81</strain>
    </source>
</reference>
<dbReference type="KEGG" id="prz:GZH47_25195"/>
<accession>A0A6C0P5G8</accession>
<proteinExistence type="predicted"/>
<protein>
    <submittedName>
        <fullName evidence="3">DUF4038 domain-containing protein</fullName>
    </submittedName>
</protein>
<name>A0A6C0P5G8_9BACL</name>
<sequence>MLNVMQNVVTEWVFTSVKEHADPFNEIRVQALVTSPDGKERIVPGFWAGGQTWKIRYSSAQIGIHRYRTACTDQGDRNLHGQEGTIAIVPYAGDNPLYRHGSPRAASGRQYLEHADGKPFFWLGDTWWMALTNRLKWPADVKWLAQDRVDKGFTVIQVVMGLYPDMGPFDPRGANEGGQAWEPGFARINPAFFDAADPKIEWMVESGLLPCLVACWGYYLDFAGQDVIRKQWEYLIARYGAYPVAWCLAGEADMPYYQSDSFKNPELKKSYQARLRQEWTAIAAYVRETDPYGRLLTIHPTEYGRNMVEDASILDLDMLQTGHGGYHSLEPTVKMVRDSVAREPRMPVINSEVNYEGIGGSSLQDVQRYVFWSCMLNGACGHTYGANGIWQVNSEELPYGASPTGVAWGHTSWKDAARLPGSGQVGLGKKLLSRYEWWSFQPHPEWLPAELAEAPVFARPHASGIPGQIRVIYAPFHLAGGLEVQAIEADVPYRVFFFDPSTGEEHDMGRVVPSEEGKWRCSQTRVFQDWVIVLERRCGD</sequence>
<evidence type="ECO:0000259" key="2">
    <source>
        <dbReference type="Pfam" id="PF16586"/>
    </source>
</evidence>
<dbReference type="InterPro" id="IPR017853">
    <property type="entry name" value="GH"/>
</dbReference>
<dbReference type="AlphaFoldDB" id="A0A6C0P5G8"/>
<dbReference type="EMBL" id="CP048286">
    <property type="protein sequence ID" value="QHW33768.1"/>
    <property type="molecule type" value="Genomic_DNA"/>
</dbReference>
<feature type="domain" description="Apiosidase-like catalytic" evidence="1">
    <location>
        <begin position="108"/>
        <end position="438"/>
    </location>
</feature>
<dbReference type="Pfam" id="PF16586">
    <property type="entry name" value="DUF5060"/>
    <property type="match status" value="1"/>
</dbReference>
<dbReference type="PANTHER" id="PTHR37836">
    <property type="entry name" value="LMO1036 PROTEIN"/>
    <property type="match status" value="1"/>
</dbReference>
<dbReference type="RefSeq" id="WP_162643766.1">
    <property type="nucleotide sequence ID" value="NZ_CP048286.1"/>
</dbReference>
<evidence type="ECO:0000313" key="3">
    <source>
        <dbReference type="EMBL" id="QHW33768.1"/>
    </source>
</evidence>
<dbReference type="SUPFAM" id="SSF51445">
    <property type="entry name" value="(Trans)glycosidases"/>
    <property type="match status" value="1"/>
</dbReference>
<dbReference type="PANTHER" id="PTHR37836:SF2">
    <property type="entry name" value="DUF4038 DOMAIN-CONTAINING PROTEIN"/>
    <property type="match status" value="1"/>
</dbReference>